<sequence>MKTVEEARKKMGWQQGRDRVQDRLMRCHVQACLVAGRLRGRRRPPEQPDAALQLRGTELCAQTLARFSQVRAACGERALLVTPPSPAGWVWFEDLRCAMQHIGVAVLRLDDEQGLTPALVRDFQPTLMLGLDTHRLHMRLQAVGLDRPSRCTRLLIPARDVAASLAPLTLAEAQRIERTASGAGADMLLSLHAEPFMQRTVGAWLALGKPFVWLPQSASPFRDRPHGVAREFDHVHLSVANPERVRAVWHTMRDILSRHRGLFGERETWGFGMPRLPVEAHARCQAMARVSLAPLVAPLLESAGDLTQRIYAAAASASFQITELSPLTRQHFDADELVAVPRRPHAMREAFEHWVDDQAGREQVARLALERVYRDHTSLHRAVQLIDDVQARR</sequence>
<reference evidence="2 3" key="1">
    <citation type="journal article" date="2019" name="Int. J. Syst. Evol. Microbiol.">
        <title>The Global Catalogue of Microorganisms (GCM) 10K type strain sequencing project: providing services to taxonomists for standard genome sequencing and annotation.</title>
        <authorList>
            <consortium name="The Broad Institute Genomics Platform"/>
            <consortium name="The Broad Institute Genome Sequencing Center for Infectious Disease"/>
            <person name="Wu L."/>
            <person name="Ma J."/>
        </authorList>
    </citation>
    <scope>NUCLEOTIDE SEQUENCE [LARGE SCALE GENOMIC DNA]</scope>
    <source>
        <strain evidence="2 3">JCM 15503</strain>
    </source>
</reference>
<accession>A0ABN1KDS9</accession>
<protein>
    <recommendedName>
        <fullName evidence="1">Spore protein YkvP/CgeB glycosyl transferase-like domain-containing protein</fullName>
    </recommendedName>
</protein>
<organism evidence="2 3">
    <name type="scientific">Ideonella azotifigens</name>
    <dbReference type="NCBI Taxonomy" id="513160"/>
    <lineage>
        <taxon>Bacteria</taxon>
        <taxon>Pseudomonadati</taxon>
        <taxon>Pseudomonadota</taxon>
        <taxon>Betaproteobacteria</taxon>
        <taxon>Burkholderiales</taxon>
        <taxon>Sphaerotilaceae</taxon>
        <taxon>Ideonella</taxon>
    </lineage>
</organism>
<comment type="caution">
    <text evidence="2">The sequence shown here is derived from an EMBL/GenBank/DDBJ whole genome shotgun (WGS) entry which is preliminary data.</text>
</comment>
<dbReference type="RefSeq" id="WP_141290907.1">
    <property type="nucleotide sequence ID" value="NZ_BAAAEW010000036.1"/>
</dbReference>
<dbReference type="Pfam" id="PF13524">
    <property type="entry name" value="Glyco_trans_1_2"/>
    <property type="match status" value="1"/>
</dbReference>
<dbReference type="InterPro" id="IPR055259">
    <property type="entry name" value="YkvP/CgeB_Glyco_trans-like"/>
</dbReference>
<dbReference type="EMBL" id="BAAAEW010000036">
    <property type="protein sequence ID" value="GAA0763339.1"/>
    <property type="molecule type" value="Genomic_DNA"/>
</dbReference>
<gene>
    <name evidence="2" type="ORF">GCM10009107_48540</name>
</gene>
<evidence type="ECO:0000313" key="3">
    <source>
        <dbReference type="Proteomes" id="UP001500279"/>
    </source>
</evidence>
<evidence type="ECO:0000313" key="2">
    <source>
        <dbReference type="EMBL" id="GAA0763339.1"/>
    </source>
</evidence>
<proteinExistence type="predicted"/>
<dbReference type="Proteomes" id="UP001500279">
    <property type="component" value="Unassembled WGS sequence"/>
</dbReference>
<name>A0ABN1KDS9_9BURK</name>
<feature type="domain" description="Spore protein YkvP/CgeB glycosyl transferase-like" evidence="1">
    <location>
        <begin position="273"/>
        <end position="387"/>
    </location>
</feature>
<evidence type="ECO:0000259" key="1">
    <source>
        <dbReference type="Pfam" id="PF13524"/>
    </source>
</evidence>
<keyword evidence="3" id="KW-1185">Reference proteome</keyword>